<keyword evidence="8" id="KW-0443">Lipid metabolism</keyword>
<evidence type="ECO:0000256" key="4">
    <source>
        <dbReference type="ARBA" id="ARBA00022516"/>
    </source>
</evidence>
<keyword evidence="17" id="KW-1185">Reference proteome</keyword>
<gene>
    <name evidence="16" type="ORF">BGW36DRAFT_361946</name>
</gene>
<keyword evidence="10" id="KW-0594">Phospholipid biosynthesis</keyword>
<dbReference type="PANTHER" id="PTHR31201">
    <property type="entry name" value="OS01G0585100 PROTEIN"/>
    <property type="match status" value="1"/>
</dbReference>
<dbReference type="RefSeq" id="XP_046069795.1">
    <property type="nucleotide sequence ID" value="XM_046214322.1"/>
</dbReference>
<evidence type="ECO:0000256" key="10">
    <source>
        <dbReference type="ARBA" id="ARBA00023209"/>
    </source>
</evidence>
<evidence type="ECO:0000256" key="7">
    <source>
        <dbReference type="ARBA" id="ARBA00022989"/>
    </source>
</evidence>
<keyword evidence="4" id="KW-0444">Lipid biosynthesis</keyword>
<evidence type="ECO:0000256" key="14">
    <source>
        <dbReference type="SAM" id="MobiDB-lite"/>
    </source>
</evidence>
<evidence type="ECO:0000256" key="2">
    <source>
        <dbReference type="ARBA" id="ARBA00006675"/>
    </source>
</evidence>
<feature type="compositionally biased region" description="Low complexity" evidence="14">
    <location>
        <begin position="42"/>
        <end position="64"/>
    </location>
</feature>
<proteinExistence type="inferred from homology"/>
<keyword evidence="6 15" id="KW-0812">Transmembrane</keyword>
<keyword evidence="13" id="KW-0175">Coiled coil</keyword>
<evidence type="ECO:0000256" key="1">
    <source>
        <dbReference type="ARBA" id="ARBA00004141"/>
    </source>
</evidence>
<reference evidence="16" key="1">
    <citation type="submission" date="2021-12" db="EMBL/GenBank/DDBJ databases">
        <title>Convergent genome expansion in fungi linked to evolution of root-endophyte symbiosis.</title>
        <authorList>
            <consortium name="DOE Joint Genome Institute"/>
            <person name="Ke Y.-H."/>
            <person name="Bonito G."/>
            <person name="Liao H.-L."/>
            <person name="Looney B."/>
            <person name="Rojas-Flechas A."/>
            <person name="Nash J."/>
            <person name="Hameed K."/>
            <person name="Schadt C."/>
            <person name="Martin F."/>
            <person name="Crous P.W."/>
            <person name="Miettinen O."/>
            <person name="Magnuson J.K."/>
            <person name="Labbe J."/>
            <person name="Jacobson D."/>
            <person name="Doktycz M.J."/>
            <person name="Veneault-Fourrey C."/>
            <person name="Kuo A."/>
            <person name="Mondo S."/>
            <person name="Calhoun S."/>
            <person name="Riley R."/>
            <person name="Ohm R."/>
            <person name="LaButti K."/>
            <person name="Andreopoulos B."/>
            <person name="Pangilinan J."/>
            <person name="Nolan M."/>
            <person name="Tritt A."/>
            <person name="Clum A."/>
            <person name="Lipzen A."/>
            <person name="Daum C."/>
            <person name="Barry K."/>
            <person name="Grigoriev I.V."/>
            <person name="Vilgalys R."/>
        </authorList>
    </citation>
    <scope>NUCLEOTIDE SEQUENCE</scope>
    <source>
        <strain evidence="16">PMI_201</strain>
    </source>
</reference>
<evidence type="ECO:0000256" key="12">
    <source>
        <dbReference type="ARBA" id="ARBA00023315"/>
    </source>
</evidence>
<evidence type="ECO:0000256" key="6">
    <source>
        <dbReference type="ARBA" id="ARBA00022692"/>
    </source>
</evidence>
<feature type="compositionally biased region" description="Polar residues" evidence="14">
    <location>
        <begin position="12"/>
        <end position="23"/>
    </location>
</feature>
<comment type="similarity">
    <text evidence="2">Belongs to the GPC1 family.</text>
</comment>
<evidence type="ECO:0000256" key="9">
    <source>
        <dbReference type="ARBA" id="ARBA00023136"/>
    </source>
</evidence>
<keyword evidence="9 15" id="KW-0472">Membrane</keyword>
<dbReference type="GO" id="GO:0006656">
    <property type="term" value="P:phosphatidylcholine biosynthetic process"/>
    <property type="evidence" value="ECO:0007669"/>
    <property type="project" value="TreeGrafter"/>
</dbReference>
<evidence type="ECO:0000256" key="15">
    <source>
        <dbReference type="SAM" id="Phobius"/>
    </source>
</evidence>
<comment type="caution">
    <text evidence="16">The sequence shown here is derived from an EMBL/GenBank/DDBJ whole genome shotgun (WGS) entry which is preliminary data.</text>
</comment>
<feature type="transmembrane region" description="Helical" evidence="15">
    <location>
        <begin position="276"/>
        <end position="296"/>
    </location>
</feature>
<keyword evidence="5" id="KW-0808">Transferase</keyword>
<evidence type="ECO:0000256" key="5">
    <source>
        <dbReference type="ARBA" id="ARBA00022679"/>
    </source>
</evidence>
<dbReference type="InterPro" id="IPR021261">
    <property type="entry name" value="GPCAT"/>
</dbReference>
<name>A0AAD4KK12_9EURO</name>
<comment type="subcellular location">
    <subcellularLocation>
        <location evidence="1">Membrane</location>
        <topology evidence="1">Multi-pass membrane protein</topology>
    </subcellularLocation>
</comment>
<feature type="transmembrane region" description="Helical" evidence="15">
    <location>
        <begin position="322"/>
        <end position="343"/>
    </location>
</feature>
<feature type="coiled-coil region" evidence="13">
    <location>
        <begin position="93"/>
        <end position="146"/>
    </location>
</feature>
<feature type="transmembrane region" description="Helical" evidence="15">
    <location>
        <begin position="170"/>
        <end position="187"/>
    </location>
</feature>
<keyword evidence="11" id="KW-1208">Phospholipid metabolism</keyword>
<dbReference type="Proteomes" id="UP001201262">
    <property type="component" value="Unassembled WGS sequence"/>
</dbReference>
<feature type="transmembrane region" description="Helical" evidence="15">
    <location>
        <begin position="217"/>
        <end position="239"/>
    </location>
</feature>
<organism evidence="16 17">
    <name type="scientific">Talaromyces proteolyticus</name>
    <dbReference type="NCBI Taxonomy" id="1131652"/>
    <lineage>
        <taxon>Eukaryota</taxon>
        <taxon>Fungi</taxon>
        <taxon>Dikarya</taxon>
        <taxon>Ascomycota</taxon>
        <taxon>Pezizomycotina</taxon>
        <taxon>Eurotiomycetes</taxon>
        <taxon>Eurotiomycetidae</taxon>
        <taxon>Eurotiales</taxon>
        <taxon>Trichocomaceae</taxon>
        <taxon>Talaromyces</taxon>
        <taxon>Talaromyces sect. Bacilispori</taxon>
    </lineage>
</organism>
<evidence type="ECO:0000313" key="17">
    <source>
        <dbReference type="Proteomes" id="UP001201262"/>
    </source>
</evidence>
<dbReference type="PANTHER" id="PTHR31201:SF1">
    <property type="entry name" value="GLYCEROPHOSPHOCHOLINE ACYLTRANSFERASE 1"/>
    <property type="match status" value="1"/>
</dbReference>
<dbReference type="GeneID" id="70244609"/>
<keyword evidence="7 15" id="KW-1133">Transmembrane helix</keyword>
<keyword evidence="12" id="KW-0012">Acyltransferase</keyword>
<evidence type="ECO:0000256" key="13">
    <source>
        <dbReference type="SAM" id="Coils"/>
    </source>
</evidence>
<dbReference type="EMBL" id="JAJTJA010000009">
    <property type="protein sequence ID" value="KAH8694125.1"/>
    <property type="molecule type" value="Genomic_DNA"/>
</dbReference>
<sequence>MGYDDTLARSKSAPTSSEATTAPVSPDLLAVDSEGLAEPTDGSSSPTSTPGKLSRSPSFSNSSSYQEDWETFPPLDKLTLFDMFDSFSLSQKIEKWQQTINIQRERVRKQRQKLKSVSDLAKDRVVGQLKKRIPTADEQLEKYRRRMRDSVDRLNKQWNKTLTVTLQEKISFIAGVMNIFVSGYIIGAHPEYFYWWYTAQLVYFMPIRLYTYHKRNYHYFLADLCYFVNLLSMLSIWIFPQSKRLLIGTFCLSYGNNAVAIAMWRNSLVFHSHDKVVSVFIHIMPPVAFHCIAHMTPVQMLKDRFPAVYDVKYSEKGAPEHFTLLAMMFWASLSYAVWQLSYYRFITVRRREKIAAGRLTSFTWLRRSYAKTFIGKFVLSLPDVLQEPAFMVIQYLYALLTMVPCPLWFWYRWPSAAFITVMFMWSIHNGATYYIDVFGNRFQKELEELKRDVAKWQSSPDFTTSPALTPGLSEQGSRALGDLMTTTADETDKASLERIPTLDALSNSSGAEPHVPDVASELRDRTT</sequence>
<feature type="region of interest" description="Disordered" evidence="14">
    <location>
        <begin position="502"/>
        <end position="527"/>
    </location>
</feature>
<feature type="region of interest" description="Disordered" evidence="14">
    <location>
        <begin position="1"/>
        <end position="66"/>
    </location>
</feature>
<dbReference type="GO" id="GO:0016746">
    <property type="term" value="F:acyltransferase activity"/>
    <property type="evidence" value="ECO:0007669"/>
    <property type="project" value="UniProtKB-KW"/>
</dbReference>
<evidence type="ECO:0000256" key="11">
    <source>
        <dbReference type="ARBA" id="ARBA00023264"/>
    </source>
</evidence>
<protein>
    <recommendedName>
        <fullName evidence="3">Glycerophosphocholine acyltransferase 1</fullName>
    </recommendedName>
</protein>
<evidence type="ECO:0000256" key="3">
    <source>
        <dbReference type="ARBA" id="ARBA00019082"/>
    </source>
</evidence>
<dbReference type="Pfam" id="PF10998">
    <property type="entry name" value="DUF2838"/>
    <property type="match status" value="1"/>
</dbReference>
<dbReference type="GO" id="GO:0016020">
    <property type="term" value="C:membrane"/>
    <property type="evidence" value="ECO:0007669"/>
    <property type="project" value="UniProtKB-SubCell"/>
</dbReference>
<dbReference type="AlphaFoldDB" id="A0AAD4KK12"/>
<evidence type="ECO:0000256" key="8">
    <source>
        <dbReference type="ARBA" id="ARBA00023098"/>
    </source>
</evidence>
<feature type="transmembrane region" description="Helical" evidence="15">
    <location>
        <begin position="416"/>
        <end position="435"/>
    </location>
</feature>
<evidence type="ECO:0000313" key="16">
    <source>
        <dbReference type="EMBL" id="KAH8694125.1"/>
    </source>
</evidence>
<feature type="transmembrane region" description="Helical" evidence="15">
    <location>
        <begin position="193"/>
        <end position="210"/>
    </location>
</feature>
<feature type="transmembrane region" description="Helical" evidence="15">
    <location>
        <begin position="245"/>
        <end position="264"/>
    </location>
</feature>
<accession>A0AAD4KK12</accession>
<feature type="transmembrane region" description="Helical" evidence="15">
    <location>
        <begin position="389"/>
        <end position="410"/>
    </location>
</feature>